<organism evidence="4 5">
    <name type="scientific">Phascolarctobacterium succinatutens</name>
    <dbReference type="NCBI Taxonomy" id="626940"/>
    <lineage>
        <taxon>Bacteria</taxon>
        <taxon>Bacillati</taxon>
        <taxon>Bacillota</taxon>
        <taxon>Negativicutes</taxon>
        <taxon>Acidaminococcales</taxon>
        <taxon>Acidaminococcaceae</taxon>
        <taxon>Phascolarctobacterium</taxon>
    </lineage>
</organism>
<gene>
    <name evidence="4" type="ORF">BHW43_05410</name>
</gene>
<dbReference type="Gene3D" id="1.10.1760.20">
    <property type="match status" value="1"/>
</dbReference>
<evidence type="ECO:0000313" key="4">
    <source>
        <dbReference type="EMBL" id="OLA37649.1"/>
    </source>
</evidence>
<evidence type="ECO:0000256" key="2">
    <source>
        <dbReference type="PIRNR" id="PIRNR016661"/>
    </source>
</evidence>
<keyword evidence="3" id="KW-1133">Transmembrane helix</keyword>
<dbReference type="Proteomes" id="UP000186777">
    <property type="component" value="Unassembled WGS sequence"/>
</dbReference>
<accession>A0A1Q6R5N0</accession>
<keyword evidence="2 3" id="KW-0472">Membrane</keyword>
<keyword evidence="3" id="KW-0812">Transmembrane</keyword>
<comment type="subcellular location">
    <subcellularLocation>
        <location evidence="2">Cell membrane</location>
        <topology evidence="2">Multi-pass membrane protein</topology>
    </subcellularLocation>
</comment>
<feature type="transmembrane region" description="Helical" evidence="3">
    <location>
        <begin position="53"/>
        <end position="71"/>
    </location>
</feature>
<keyword evidence="2" id="KW-1003">Cell membrane</keyword>
<feature type="transmembrane region" description="Helical" evidence="3">
    <location>
        <begin position="145"/>
        <end position="172"/>
    </location>
</feature>
<protein>
    <recommendedName>
        <fullName evidence="2">Biotin transporter</fullName>
    </recommendedName>
</protein>
<dbReference type="GO" id="GO:0015225">
    <property type="term" value="F:biotin transmembrane transporter activity"/>
    <property type="evidence" value="ECO:0007669"/>
    <property type="project" value="UniProtKB-UniRule"/>
</dbReference>
<dbReference type="PANTHER" id="PTHR34295">
    <property type="entry name" value="BIOTIN TRANSPORTER BIOY"/>
    <property type="match status" value="1"/>
</dbReference>
<dbReference type="PANTHER" id="PTHR34295:SF1">
    <property type="entry name" value="BIOTIN TRANSPORTER BIOY"/>
    <property type="match status" value="1"/>
</dbReference>
<reference evidence="4 5" key="1">
    <citation type="journal article" date="2016" name="Nat. Biotechnol.">
        <title>Measurement of bacterial replication rates in microbial communities.</title>
        <authorList>
            <person name="Brown C.T."/>
            <person name="Olm M.R."/>
            <person name="Thomas B.C."/>
            <person name="Banfield J.F."/>
        </authorList>
    </citation>
    <scope>NUCLEOTIDE SEQUENCE [LARGE SCALE GENOMIC DNA]</scope>
    <source>
        <strain evidence="4">46_33</strain>
    </source>
</reference>
<dbReference type="GO" id="GO:0005886">
    <property type="term" value="C:plasma membrane"/>
    <property type="evidence" value="ECO:0007669"/>
    <property type="project" value="UniProtKB-SubCell"/>
</dbReference>
<name>A0A1Q6R5N0_9FIRM</name>
<evidence type="ECO:0000313" key="5">
    <source>
        <dbReference type="Proteomes" id="UP000186777"/>
    </source>
</evidence>
<dbReference type="EMBL" id="MNTG01000028">
    <property type="protein sequence ID" value="OLA37649.1"/>
    <property type="molecule type" value="Genomic_DNA"/>
</dbReference>
<dbReference type="STRING" id="626940.BHW43_05410"/>
<comment type="caution">
    <text evidence="4">The sequence shown here is derived from an EMBL/GenBank/DDBJ whole genome shotgun (WGS) entry which is preliminary data.</text>
</comment>
<keyword evidence="2" id="KW-0813">Transport</keyword>
<feature type="transmembrane region" description="Helical" evidence="3">
    <location>
        <begin position="112"/>
        <end position="133"/>
    </location>
</feature>
<evidence type="ECO:0000256" key="3">
    <source>
        <dbReference type="SAM" id="Phobius"/>
    </source>
</evidence>
<dbReference type="PIRSF" id="PIRSF016661">
    <property type="entry name" value="BioY"/>
    <property type="match status" value="1"/>
</dbReference>
<dbReference type="RefSeq" id="WP_303679804.1">
    <property type="nucleotide sequence ID" value="NZ_DAWEQZ010000019.1"/>
</dbReference>
<sequence>MHLKTKELILCALFIALITVGTFIKIPVGTDVYTLQFLFTLLAGLLLGPRLGAIAVGTYVVMGLVGIPVFASGGGPGYIAQPTFGYLLGFIVQAWVNGAWARKAKQINFRSLLEANLVGMVIVYLFGLVWFYVVSNYIINAPISVWAVIWYCGILQVIPDVVLCIGAAMLGVRGYKAGIWLKA</sequence>
<evidence type="ECO:0000256" key="1">
    <source>
        <dbReference type="ARBA" id="ARBA00010692"/>
    </source>
</evidence>
<dbReference type="Pfam" id="PF02632">
    <property type="entry name" value="BioY"/>
    <property type="match status" value="1"/>
</dbReference>
<comment type="similarity">
    <text evidence="1 2">Belongs to the BioY family.</text>
</comment>
<feature type="transmembrane region" description="Helical" evidence="3">
    <location>
        <begin position="32"/>
        <end position="48"/>
    </location>
</feature>
<proteinExistence type="inferred from homology"/>
<feature type="transmembrane region" description="Helical" evidence="3">
    <location>
        <begin position="83"/>
        <end position="100"/>
    </location>
</feature>
<dbReference type="InterPro" id="IPR003784">
    <property type="entry name" value="BioY"/>
</dbReference>
<feature type="transmembrane region" description="Helical" evidence="3">
    <location>
        <begin position="7"/>
        <end position="26"/>
    </location>
</feature>
<dbReference type="AlphaFoldDB" id="A0A1Q6R5N0"/>